<dbReference type="PIRSF" id="PIRSF006118">
    <property type="entry name" value="KDO8-P_Ptase"/>
    <property type="match status" value="1"/>
</dbReference>
<keyword evidence="5 7" id="KW-0378">Hydrolase</keyword>
<comment type="similarity">
    <text evidence="2">Belongs to the KdsC family.</text>
</comment>
<dbReference type="SFLD" id="SFLDG01136">
    <property type="entry name" value="C1.6:_Phosphoserine_Phosphatas"/>
    <property type="match status" value="1"/>
</dbReference>
<accession>A0ABT5DIS1</accession>
<evidence type="ECO:0000256" key="3">
    <source>
        <dbReference type="ARBA" id="ARBA00011881"/>
    </source>
</evidence>
<dbReference type="SFLD" id="SFLDS00003">
    <property type="entry name" value="Haloacid_Dehalogenase"/>
    <property type="match status" value="1"/>
</dbReference>
<dbReference type="InterPro" id="IPR050793">
    <property type="entry name" value="CMP-NeuNAc_synthase"/>
</dbReference>
<dbReference type="SUPFAM" id="SSF56784">
    <property type="entry name" value="HAD-like"/>
    <property type="match status" value="1"/>
</dbReference>
<evidence type="ECO:0000256" key="4">
    <source>
        <dbReference type="ARBA" id="ARBA00022723"/>
    </source>
</evidence>
<evidence type="ECO:0000256" key="5">
    <source>
        <dbReference type="ARBA" id="ARBA00022801"/>
    </source>
</evidence>
<dbReference type="SFLD" id="SFLDG01138">
    <property type="entry name" value="C1.6.2:_Deoxy-d-mannose-octulo"/>
    <property type="match status" value="1"/>
</dbReference>
<keyword evidence="8" id="KW-1185">Reference proteome</keyword>
<organism evidence="7 8">
    <name type="scientific">Stigmatella ashevillensis</name>
    <dbReference type="NCBI Taxonomy" id="2995309"/>
    <lineage>
        <taxon>Bacteria</taxon>
        <taxon>Pseudomonadati</taxon>
        <taxon>Myxococcota</taxon>
        <taxon>Myxococcia</taxon>
        <taxon>Myxococcales</taxon>
        <taxon>Cystobacterineae</taxon>
        <taxon>Archangiaceae</taxon>
        <taxon>Stigmatella</taxon>
    </lineage>
</organism>
<dbReference type="NCBIfam" id="TIGR01670">
    <property type="entry name" value="KdsC-phosphatas"/>
    <property type="match status" value="1"/>
</dbReference>
<comment type="cofactor">
    <cofactor evidence="1">
        <name>Mg(2+)</name>
        <dbReference type="ChEBI" id="CHEBI:18420"/>
    </cofactor>
</comment>
<dbReference type="EMBL" id="JAQNDM010000002">
    <property type="protein sequence ID" value="MDC0713421.1"/>
    <property type="molecule type" value="Genomic_DNA"/>
</dbReference>
<dbReference type="InterPro" id="IPR023214">
    <property type="entry name" value="HAD_sf"/>
</dbReference>
<keyword evidence="4" id="KW-0479">Metal-binding</keyword>
<gene>
    <name evidence="7" type="ORF">POL68_33465</name>
</gene>
<evidence type="ECO:0000256" key="1">
    <source>
        <dbReference type="ARBA" id="ARBA00001946"/>
    </source>
</evidence>
<dbReference type="InterPro" id="IPR036412">
    <property type="entry name" value="HAD-like_sf"/>
</dbReference>
<reference evidence="7 8" key="1">
    <citation type="submission" date="2022-11" db="EMBL/GenBank/DDBJ databases">
        <title>Minimal conservation of predation-associated metabolite biosynthetic gene clusters underscores biosynthetic potential of Myxococcota including descriptions for ten novel species: Archangium lansinium sp. nov., Myxococcus landrumus sp. nov., Nannocystis bai.</title>
        <authorList>
            <person name="Ahearne A."/>
            <person name="Stevens C."/>
            <person name="Dowd S."/>
        </authorList>
    </citation>
    <scope>NUCLEOTIDE SEQUENCE [LARGE SCALE GENOMIC DNA]</scope>
    <source>
        <strain evidence="7 8">NCWAL01</strain>
    </source>
</reference>
<evidence type="ECO:0000256" key="6">
    <source>
        <dbReference type="ARBA" id="ARBA00022842"/>
    </source>
</evidence>
<dbReference type="PANTHER" id="PTHR21485">
    <property type="entry name" value="HAD SUPERFAMILY MEMBERS CMAS AND KDSC"/>
    <property type="match status" value="1"/>
</dbReference>
<comment type="subunit">
    <text evidence="3">Homotetramer.</text>
</comment>
<dbReference type="Gene3D" id="3.40.50.1000">
    <property type="entry name" value="HAD superfamily/HAD-like"/>
    <property type="match status" value="1"/>
</dbReference>
<keyword evidence="6" id="KW-0460">Magnesium</keyword>
<evidence type="ECO:0000313" key="7">
    <source>
        <dbReference type="EMBL" id="MDC0713421.1"/>
    </source>
</evidence>
<name>A0ABT5DIS1_9BACT</name>
<sequence length="192" mass="20706">MTETQPKPTKEELSARAARVRLLVFDVDGVLTDGGLYYGDGGELMKRFDVKDGHALVMARLMGLPAALLTARTSNIVEVRGRELGLAAILQGKKEKTPALHDLLTQFSIPPESCAYMGDDLNDLGPMSHVGLSACPADAVPEVRQEAHFVAQNRGGHGAARELVELCLKASGRWEEAVGLMRRSEKKSGRVG</sequence>
<dbReference type="GO" id="GO:0016787">
    <property type="term" value="F:hydrolase activity"/>
    <property type="evidence" value="ECO:0007669"/>
    <property type="project" value="UniProtKB-KW"/>
</dbReference>
<comment type="caution">
    <text evidence="7">The sequence shown here is derived from an EMBL/GenBank/DDBJ whole genome shotgun (WGS) entry which is preliminary data.</text>
</comment>
<dbReference type="Proteomes" id="UP001221838">
    <property type="component" value="Unassembled WGS sequence"/>
</dbReference>
<evidence type="ECO:0000256" key="2">
    <source>
        <dbReference type="ARBA" id="ARBA00005893"/>
    </source>
</evidence>
<dbReference type="InterPro" id="IPR010023">
    <property type="entry name" value="KdsC_fam"/>
</dbReference>
<evidence type="ECO:0000313" key="8">
    <source>
        <dbReference type="Proteomes" id="UP001221838"/>
    </source>
</evidence>
<dbReference type="RefSeq" id="WP_272143676.1">
    <property type="nucleotide sequence ID" value="NZ_JAQNDM010000002.1"/>
</dbReference>
<protein>
    <submittedName>
        <fullName evidence="7">HAD hydrolase family protein</fullName>
    </submittedName>
</protein>
<dbReference type="Pfam" id="PF08282">
    <property type="entry name" value="Hydrolase_3"/>
    <property type="match status" value="1"/>
</dbReference>
<proteinExistence type="inferred from homology"/>
<dbReference type="PANTHER" id="PTHR21485:SF3">
    <property type="entry name" value="N-ACYLNEURAMINATE CYTIDYLYLTRANSFERASE"/>
    <property type="match status" value="1"/>
</dbReference>